<proteinExistence type="predicted"/>
<sequence>MKKFIQIVTLVGLVVSGWYSYKNDFSFEGVVAFLSFLIAFGSTFFLGVSNKMSQTLGDNSKGYQSGRDINIKD</sequence>
<feature type="transmembrane region" description="Helical" evidence="1">
    <location>
        <begin position="26"/>
        <end position="48"/>
    </location>
</feature>
<evidence type="ECO:0000313" key="3">
    <source>
        <dbReference type="Proteomes" id="UP001057998"/>
    </source>
</evidence>
<name>A0ABY5GB69_9GAMM</name>
<keyword evidence="1" id="KW-1133">Transmembrane helix</keyword>
<dbReference type="EMBL" id="CP101508">
    <property type="protein sequence ID" value="UTV26423.1"/>
    <property type="molecule type" value="Genomic_DNA"/>
</dbReference>
<organism evidence="2 3">
    <name type="scientific">Photobacterium atrarenae</name>
    <dbReference type="NCBI Taxonomy" id="865757"/>
    <lineage>
        <taxon>Bacteria</taxon>
        <taxon>Pseudomonadati</taxon>
        <taxon>Pseudomonadota</taxon>
        <taxon>Gammaproteobacteria</taxon>
        <taxon>Vibrionales</taxon>
        <taxon>Vibrionaceae</taxon>
        <taxon>Photobacterium</taxon>
    </lineage>
</organism>
<keyword evidence="1" id="KW-0472">Membrane</keyword>
<dbReference type="Proteomes" id="UP001057998">
    <property type="component" value="Chromosome 1"/>
</dbReference>
<reference evidence="2" key="1">
    <citation type="submission" date="2022-07" db="EMBL/GenBank/DDBJ databases">
        <title>Genome sequencing of Photobacterium atrarenae GJH2-4.</title>
        <authorList>
            <person name="Park S.-J."/>
        </authorList>
    </citation>
    <scope>NUCLEOTIDE SEQUENCE</scope>
    <source>
        <strain evidence="2">GJH2-4</strain>
    </source>
</reference>
<keyword evidence="3" id="KW-1185">Reference proteome</keyword>
<gene>
    <name evidence="2" type="ORF">NNL38_08510</name>
</gene>
<dbReference type="RefSeq" id="WP_255387635.1">
    <property type="nucleotide sequence ID" value="NZ_CP101508.1"/>
</dbReference>
<protein>
    <submittedName>
        <fullName evidence="2">Uncharacterized protein</fullName>
    </submittedName>
</protein>
<keyword evidence="1" id="KW-0812">Transmembrane</keyword>
<evidence type="ECO:0000313" key="2">
    <source>
        <dbReference type="EMBL" id="UTV26423.1"/>
    </source>
</evidence>
<evidence type="ECO:0000256" key="1">
    <source>
        <dbReference type="SAM" id="Phobius"/>
    </source>
</evidence>
<accession>A0ABY5GB69</accession>